<organism evidence="1 2">
    <name type="scientific">Gigaspora margarita</name>
    <dbReference type="NCBI Taxonomy" id="4874"/>
    <lineage>
        <taxon>Eukaryota</taxon>
        <taxon>Fungi</taxon>
        <taxon>Fungi incertae sedis</taxon>
        <taxon>Mucoromycota</taxon>
        <taxon>Glomeromycotina</taxon>
        <taxon>Glomeromycetes</taxon>
        <taxon>Diversisporales</taxon>
        <taxon>Gigasporaceae</taxon>
        <taxon>Gigaspora</taxon>
    </lineage>
</organism>
<name>A0ABN7XEB1_GIGMA</name>
<feature type="non-terminal residue" evidence="1">
    <location>
        <position position="79"/>
    </location>
</feature>
<gene>
    <name evidence="1" type="ORF">GMARGA_LOCUS41569</name>
</gene>
<keyword evidence="2" id="KW-1185">Reference proteome</keyword>
<proteinExistence type="predicted"/>
<accession>A0ABN7XEB1</accession>
<evidence type="ECO:0000313" key="2">
    <source>
        <dbReference type="Proteomes" id="UP000789901"/>
    </source>
</evidence>
<comment type="caution">
    <text evidence="1">The sequence shown here is derived from an EMBL/GenBank/DDBJ whole genome shotgun (WGS) entry which is preliminary data.</text>
</comment>
<dbReference type="EMBL" id="CAJVQB010115758">
    <property type="protein sequence ID" value="CAG8852748.1"/>
    <property type="molecule type" value="Genomic_DNA"/>
</dbReference>
<reference evidence="1 2" key="1">
    <citation type="submission" date="2021-06" db="EMBL/GenBank/DDBJ databases">
        <authorList>
            <person name="Kallberg Y."/>
            <person name="Tangrot J."/>
            <person name="Rosling A."/>
        </authorList>
    </citation>
    <scope>NUCLEOTIDE SEQUENCE [LARGE SCALE GENOMIC DNA]</scope>
    <source>
        <strain evidence="1 2">120-4 pot B 10/14</strain>
    </source>
</reference>
<evidence type="ECO:0000313" key="1">
    <source>
        <dbReference type="EMBL" id="CAG8852748.1"/>
    </source>
</evidence>
<feature type="non-terminal residue" evidence="1">
    <location>
        <position position="1"/>
    </location>
</feature>
<protein>
    <submittedName>
        <fullName evidence="1">3473_t:CDS:1</fullName>
    </submittedName>
</protein>
<sequence>NGYAINNFGHDTNGTLAYYFAPDMDSEFILVSGQNVTTQVNLTKADADIGSQGVLQAVYIAGNDTSPSNTTMYQCADIE</sequence>
<dbReference type="Proteomes" id="UP000789901">
    <property type="component" value="Unassembled WGS sequence"/>
</dbReference>